<accession>A0A8B9LLP0</accession>
<dbReference type="PANTHER" id="PTHR46768">
    <property type="entry name" value="TWO PORE CALCIUM CHANNEL PROTEIN 2"/>
    <property type="match status" value="1"/>
</dbReference>
<reference evidence="7" key="1">
    <citation type="submission" date="2025-08" db="UniProtKB">
        <authorList>
            <consortium name="Ensembl"/>
        </authorList>
    </citation>
    <scope>IDENTIFICATION</scope>
</reference>
<evidence type="ECO:0000313" key="7">
    <source>
        <dbReference type="Ensembl" id="ENSAMXP00005054017.1"/>
    </source>
</evidence>
<feature type="transmembrane region" description="Helical" evidence="5">
    <location>
        <begin position="71"/>
        <end position="89"/>
    </location>
</feature>
<evidence type="ECO:0000313" key="8">
    <source>
        <dbReference type="Proteomes" id="UP000694621"/>
    </source>
</evidence>
<dbReference type="InterPro" id="IPR027359">
    <property type="entry name" value="Volt_channel_dom_sf"/>
</dbReference>
<feature type="domain" description="Ion transport" evidence="6">
    <location>
        <begin position="102"/>
        <end position="210"/>
    </location>
</feature>
<evidence type="ECO:0000256" key="3">
    <source>
        <dbReference type="ARBA" id="ARBA00022989"/>
    </source>
</evidence>
<dbReference type="GO" id="GO:0005765">
    <property type="term" value="C:lysosomal membrane"/>
    <property type="evidence" value="ECO:0007669"/>
    <property type="project" value="InterPro"/>
</dbReference>
<dbReference type="Pfam" id="PF00520">
    <property type="entry name" value="Ion_trans"/>
    <property type="match status" value="2"/>
</dbReference>
<keyword evidence="4 5" id="KW-0472">Membrane</keyword>
<feature type="transmembrane region" description="Helical" evidence="5">
    <location>
        <begin position="339"/>
        <end position="362"/>
    </location>
</feature>
<dbReference type="InterPro" id="IPR028798">
    <property type="entry name" value="TPC2"/>
</dbReference>
<dbReference type="InterPro" id="IPR005821">
    <property type="entry name" value="Ion_trans_dom"/>
</dbReference>
<proteinExistence type="predicted"/>
<keyword evidence="3 5" id="KW-1133">Transmembrane helix</keyword>
<organism evidence="7 8">
    <name type="scientific">Astyanax mexicanus</name>
    <name type="common">Blind cave fish</name>
    <name type="synonym">Astyanax fasciatus mexicanus</name>
    <dbReference type="NCBI Taxonomy" id="7994"/>
    <lineage>
        <taxon>Eukaryota</taxon>
        <taxon>Metazoa</taxon>
        <taxon>Chordata</taxon>
        <taxon>Craniata</taxon>
        <taxon>Vertebrata</taxon>
        <taxon>Euteleostomi</taxon>
        <taxon>Actinopterygii</taxon>
        <taxon>Neopterygii</taxon>
        <taxon>Teleostei</taxon>
        <taxon>Ostariophysi</taxon>
        <taxon>Characiformes</taxon>
        <taxon>Characoidei</taxon>
        <taxon>Acestrorhamphidae</taxon>
        <taxon>Acestrorhamphinae</taxon>
        <taxon>Astyanax</taxon>
    </lineage>
</organism>
<feature type="transmembrane region" description="Helical" evidence="5">
    <location>
        <begin position="224"/>
        <end position="245"/>
    </location>
</feature>
<dbReference type="GO" id="GO:0097682">
    <property type="term" value="F:intracellularly phosphatidylinositol-3,5-bisphosphate-gated monatomic cation channel activity"/>
    <property type="evidence" value="ECO:0007669"/>
    <property type="project" value="TreeGrafter"/>
</dbReference>
<feature type="transmembrane region" description="Helical" evidence="5">
    <location>
        <begin position="200"/>
        <end position="218"/>
    </location>
</feature>
<dbReference type="AlphaFoldDB" id="A0A8B9LLP0"/>
<feature type="transmembrane region" description="Helical" evidence="5">
    <location>
        <begin position="561"/>
        <end position="583"/>
    </location>
</feature>
<evidence type="ECO:0000256" key="5">
    <source>
        <dbReference type="SAM" id="Phobius"/>
    </source>
</evidence>
<feature type="transmembrane region" description="Helical" evidence="5">
    <location>
        <begin position="444"/>
        <end position="463"/>
    </location>
</feature>
<evidence type="ECO:0000256" key="4">
    <source>
        <dbReference type="ARBA" id="ARBA00023136"/>
    </source>
</evidence>
<dbReference type="PANTHER" id="PTHR46768:SF1">
    <property type="entry name" value="TWO PORE CHANNEL PROTEIN 2"/>
    <property type="match status" value="1"/>
</dbReference>
<keyword evidence="2 5" id="KW-0812">Transmembrane</keyword>
<evidence type="ECO:0000256" key="1">
    <source>
        <dbReference type="ARBA" id="ARBA00004141"/>
    </source>
</evidence>
<feature type="transmembrane region" description="Helical" evidence="5">
    <location>
        <begin position="410"/>
        <end position="432"/>
    </location>
</feature>
<dbReference type="Ensembl" id="ENSAMXT00005058419.1">
    <property type="protein sequence ID" value="ENSAMXP00005054017.1"/>
    <property type="gene ID" value="ENSAMXG00005024055.1"/>
</dbReference>
<protein>
    <submittedName>
        <fullName evidence="7">Two pore segment channel 2</fullName>
    </submittedName>
</protein>
<feature type="transmembrane region" description="Helical" evidence="5">
    <location>
        <begin position="374"/>
        <end position="398"/>
    </location>
</feature>
<dbReference type="GO" id="GO:0015280">
    <property type="term" value="F:ligand-gated sodium channel activity"/>
    <property type="evidence" value="ECO:0007669"/>
    <property type="project" value="TreeGrafter"/>
</dbReference>
<evidence type="ECO:0000259" key="6">
    <source>
        <dbReference type="Pfam" id="PF00520"/>
    </source>
</evidence>
<name>A0A8B9LLP0_ASTMX</name>
<dbReference type="GO" id="GO:0019722">
    <property type="term" value="P:calcium-mediated signaling"/>
    <property type="evidence" value="ECO:0007669"/>
    <property type="project" value="TreeGrafter"/>
</dbReference>
<dbReference type="GO" id="GO:0075509">
    <property type="term" value="P:endocytosis involved in viral entry into host cell"/>
    <property type="evidence" value="ECO:0007669"/>
    <property type="project" value="TreeGrafter"/>
</dbReference>
<sequence>MKIVAHKSSSQVSNRNKYPFTKIHSGASLYDGDLYIQQAVVFIEDAIQYRSINHKVDSGSLRLYRWYYSRICQWGLGLTIAVILALAFVEKPSSVTHTSDPRFRPAAWEPPCGLTEAIELVCLLIFITDVAVKSHLIGWEEFCTNKWLIGYVLVIAASVVDWTITVSMLCNETIRVRRLLRPFFLLQNSSLMKKTLKFNLSNFYVFFYSFSTVMVPAYSLNRGYALFFILFRTYILMNLLTAIIYNQFRGYLLMSVKTSVIRRRLGIRAAFEVLCCQVQGHSIDSEGHAARQFSAGFMDGEAFQRLFDELDKDRIKEHPPNPQYSSPFLQWIQNTCSHYYLTVVGNVVALANVICICTVLVLDSEKTVSQRDDYYMEVINCAFILYYLLEMVLKLIAFGWRGYLSYKNNIFDGVFTVLLLVLQIAIIATYKIPYQASSPAQRGVMSLWEMVRLANMLIVFRFLRIIPEIKLMALVASTLVDLVKNLRAFAGILVVSVLRYTENRTSNYTMECGSYEQLEYWPNNFDDFASSLVLLYDVMVVNNWQVFMDAYTRYTTEWSKVYFVSWWLTSSVMWVNLFVALILEVRCSIHLSVTLLSVIL</sequence>
<dbReference type="Gene3D" id="1.20.120.350">
    <property type="entry name" value="Voltage-gated potassium channels. Chain C"/>
    <property type="match status" value="2"/>
</dbReference>
<dbReference type="SUPFAM" id="SSF81324">
    <property type="entry name" value="Voltage-gated potassium channels"/>
    <property type="match status" value="1"/>
</dbReference>
<comment type="subcellular location">
    <subcellularLocation>
        <location evidence="1">Membrane</location>
        <topology evidence="1">Multi-pass membrane protein</topology>
    </subcellularLocation>
</comment>
<dbReference type="GO" id="GO:0022832">
    <property type="term" value="F:voltage-gated channel activity"/>
    <property type="evidence" value="ECO:0007669"/>
    <property type="project" value="InterPro"/>
</dbReference>
<dbReference type="Proteomes" id="UP000694621">
    <property type="component" value="Unplaced"/>
</dbReference>
<dbReference type="FunFam" id="1.20.120.350:FF:000073">
    <property type="entry name" value="Two pore segment channel 2"/>
    <property type="match status" value="1"/>
</dbReference>
<feature type="domain" description="Ion transport" evidence="6">
    <location>
        <begin position="347"/>
        <end position="584"/>
    </location>
</feature>
<feature type="transmembrane region" description="Helical" evidence="5">
    <location>
        <begin position="148"/>
        <end position="170"/>
    </location>
</feature>
<evidence type="ECO:0000256" key="2">
    <source>
        <dbReference type="ARBA" id="ARBA00022692"/>
    </source>
</evidence>